<comment type="caution">
    <text evidence="2">The sequence shown here is derived from an EMBL/GenBank/DDBJ whole genome shotgun (WGS) entry which is preliminary data.</text>
</comment>
<sequence length="165" mass="19161">MLDRQAISRIVRHVGADILAHGHMQLEREAYQHGAVTTYEHSVRVAELAVWLADRLHLWHRVDLRSLVRAALLHDYFLYDWHERGDGSHRLHGFRHPARAERNARADFDLNDVEADSIRRHMFPLTPIPPRYLEGVLVNVADKISATAETLSPQRFSRHRSGSRR</sequence>
<feature type="domain" description="HD/PDEase" evidence="1">
    <location>
        <begin position="34"/>
        <end position="156"/>
    </location>
</feature>
<dbReference type="Gene3D" id="1.10.3210.10">
    <property type="entry name" value="Hypothetical protein af1432"/>
    <property type="match status" value="1"/>
</dbReference>
<reference evidence="2 3" key="1">
    <citation type="submission" date="2014-03" db="EMBL/GenBank/DDBJ databases">
        <title>Genomics of Bifidobacteria.</title>
        <authorList>
            <person name="Ventura M."/>
            <person name="Milani C."/>
            <person name="Lugli G.A."/>
        </authorList>
    </citation>
    <scope>NUCLEOTIDE SEQUENCE [LARGE SCALE GENOMIC DNA]</scope>
    <source>
        <strain evidence="2 3">LMG 10738</strain>
    </source>
</reference>
<protein>
    <submittedName>
        <fullName evidence="2">Metal-dependent hydrolase</fullName>
    </submittedName>
</protein>
<dbReference type="CDD" id="cd00077">
    <property type="entry name" value="HDc"/>
    <property type="match status" value="1"/>
</dbReference>
<dbReference type="eggNOG" id="COG1418">
    <property type="taxonomic scope" value="Bacteria"/>
</dbReference>
<dbReference type="InterPro" id="IPR003607">
    <property type="entry name" value="HD/PDEase_dom"/>
</dbReference>
<dbReference type="Pfam" id="PF01966">
    <property type="entry name" value="HD"/>
    <property type="match status" value="1"/>
</dbReference>
<proteinExistence type="predicted"/>
<dbReference type="EMBL" id="JGYV01000017">
    <property type="protein sequence ID" value="KFI60970.1"/>
    <property type="molecule type" value="Genomic_DNA"/>
</dbReference>
<keyword evidence="3" id="KW-1185">Reference proteome</keyword>
<dbReference type="STRING" id="1688.BCUN_0946"/>
<dbReference type="RefSeq" id="WP_033516235.1">
    <property type="nucleotide sequence ID" value="NZ_JGYV01000017.1"/>
</dbReference>
<name>A0A087AQC0_9BIFI</name>
<dbReference type="GO" id="GO:0016787">
    <property type="term" value="F:hydrolase activity"/>
    <property type="evidence" value="ECO:0007669"/>
    <property type="project" value="UniProtKB-KW"/>
</dbReference>
<dbReference type="SMART" id="SM00471">
    <property type="entry name" value="HDc"/>
    <property type="match status" value="1"/>
</dbReference>
<gene>
    <name evidence="2" type="ORF">BCUN_0946</name>
</gene>
<accession>A0A087AQC0</accession>
<dbReference type="AlphaFoldDB" id="A0A087AQC0"/>
<evidence type="ECO:0000259" key="1">
    <source>
        <dbReference type="SMART" id="SM00471"/>
    </source>
</evidence>
<keyword evidence="2" id="KW-0378">Hydrolase</keyword>
<dbReference type="SUPFAM" id="SSF109604">
    <property type="entry name" value="HD-domain/PDEase-like"/>
    <property type="match status" value="1"/>
</dbReference>
<organism evidence="2 3">
    <name type="scientific">Bifidobacterium cuniculi</name>
    <dbReference type="NCBI Taxonomy" id="1688"/>
    <lineage>
        <taxon>Bacteria</taxon>
        <taxon>Bacillati</taxon>
        <taxon>Actinomycetota</taxon>
        <taxon>Actinomycetes</taxon>
        <taxon>Bifidobacteriales</taxon>
        <taxon>Bifidobacteriaceae</taxon>
        <taxon>Bifidobacterium</taxon>
    </lineage>
</organism>
<dbReference type="InterPro" id="IPR006674">
    <property type="entry name" value="HD_domain"/>
</dbReference>
<evidence type="ECO:0000313" key="3">
    <source>
        <dbReference type="Proteomes" id="UP000029067"/>
    </source>
</evidence>
<evidence type="ECO:0000313" key="2">
    <source>
        <dbReference type="EMBL" id="KFI60970.1"/>
    </source>
</evidence>
<dbReference type="Proteomes" id="UP000029067">
    <property type="component" value="Unassembled WGS sequence"/>
</dbReference>